<dbReference type="InParanoid" id="B9S5M0"/>
<organism evidence="1 2">
    <name type="scientific">Ricinus communis</name>
    <name type="common">Castor bean</name>
    <dbReference type="NCBI Taxonomy" id="3988"/>
    <lineage>
        <taxon>Eukaryota</taxon>
        <taxon>Viridiplantae</taxon>
        <taxon>Streptophyta</taxon>
        <taxon>Embryophyta</taxon>
        <taxon>Tracheophyta</taxon>
        <taxon>Spermatophyta</taxon>
        <taxon>Magnoliopsida</taxon>
        <taxon>eudicotyledons</taxon>
        <taxon>Gunneridae</taxon>
        <taxon>Pentapetalae</taxon>
        <taxon>rosids</taxon>
        <taxon>fabids</taxon>
        <taxon>Malpighiales</taxon>
        <taxon>Euphorbiaceae</taxon>
        <taxon>Acalyphoideae</taxon>
        <taxon>Acalypheae</taxon>
        <taxon>Ricinus</taxon>
    </lineage>
</organism>
<proteinExistence type="predicted"/>
<dbReference type="AlphaFoldDB" id="B9S5M0"/>
<accession>B9S5M0</accession>
<dbReference type="Proteomes" id="UP000008311">
    <property type="component" value="Unassembled WGS sequence"/>
</dbReference>
<protein>
    <submittedName>
        <fullName evidence="1">Uncharacterized protein</fullName>
    </submittedName>
</protein>
<evidence type="ECO:0000313" key="2">
    <source>
        <dbReference type="Proteomes" id="UP000008311"/>
    </source>
</evidence>
<evidence type="ECO:0000313" key="1">
    <source>
        <dbReference type="EMBL" id="EEF41145.1"/>
    </source>
</evidence>
<keyword evidence="2" id="KW-1185">Reference proteome</keyword>
<sequence length="107" mass="12433">MVNVEPKGYFSRSRGVHQGTLCPLFSFAFGEDFLSRWIAKKVSEVWCYVWATGELGQFKVFFLGESCHSKTSYYIKGYFQHVSRFNYFKKVMVPWKICCLSVKMGGL</sequence>
<gene>
    <name evidence="1" type="ORF">RCOM_0978870</name>
</gene>
<dbReference type="EMBL" id="EQ973874">
    <property type="protein sequence ID" value="EEF41145.1"/>
    <property type="molecule type" value="Genomic_DNA"/>
</dbReference>
<reference evidence="2" key="1">
    <citation type="journal article" date="2010" name="Nat. Biotechnol.">
        <title>Draft genome sequence of the oilseed species Ricinus communis.</title>
        <authorList>
            <person name="Chan A.P."/>
            <person name="Crabtree J."/>
            <person name="Zhao Q."/>
            <person name="Lorenzi H."/>
            <person name="Orvis J."/>
            <person name="Puiu D."/>
            <person name="Melake-Berhan A."/>
            <person name="Jones K.M."/>
            <person name="Redman J."/>
            <person name="Chen G."/>
            <person name="Cahoon E.B."/>
            <person name="Gedil M."/>
            <person name="Stanke M."/>
            <person name="Haas B.J."/>
            <person name="Wortman J.R."/>
            <person name="Fraser-Liggett C.M."/>
            <person name="Ravel J."/>
            <person name="Rabinowicz P.D."/>
        </authorList>
    </citation>
    <scope>NUCLEOTIDE SEQUENCE [LARGE SCALE GENOMIC DNA]</scope>
    <source>
        <strain evidence="2">cv. Hale</strain>
    </source>
</reference>
<name>B9S5M0_RICCO</name>